<comment type="caution">
    <text evidence="5">The sequence shown here is derived from an EMBL/GenBank/DDBJ whole genome shotgun (WGS) entry which is preliminary data.</text>
</comment>
<dbReference type="GO" id="GO:0016887">
    <property type="term" value="F:ATP hydrolysis activity"/>
    <property type="evidence" value="ECO:0007669"/>
    <property type="project" value="InterPro"/>
</dbReference>
<dbReference type="Proteomes" id="UP000284543">
    <property type="component" value="Unassembled WGS sequence"/>
</dbReference>
<dbReference type="InterPro" id="IPR051309">
    <property type="entry name" value="ABCF_ATPase"/>
</dbReference>
<organism evidence="5 6">
    <name type="scientific">Enterocloster bolteae</name>
    <dbReference type="NCBI Taxonomy" id="208479"/>
    <lineage>
        <taxon>Bacteria</taxon>
        <taxon>Bacillati</taxon>
        <taxon>Bacillota</taxon>
        <taxon>Clostridia</taxon>
        <taxon>Lachnospirales</taxon>
        <taxon>Lachnospiraceae</taxon>
        <taxon>Enterocloster</taxon>
    </lineage>
</organism>
<dbReference type="SMART" id="SM00382">
    <property type="entry name" value="AAA"/>
    <property type="match status" value="2"/>
</dbReference>
<dbReference type="NCBIfam" id="NF000355">
    <property type="entry name" value="ribo_prot_ABC_F"/>
    <property type="match status" value="1"/>
</dbReference>
<dbReference type="PROSITE" id="PS50893">
    <property type="entry name" value="ABC_TRANSPORTER_2"/>
    <property type="match status" value="2"/>
</dbReference>
<sequence>MLLNALNVKKEYGIQTVLDIEKLEIRDGDRIGLIGRNGAGKSTLLGVLSGRIACDEGVVKRYCPIAEILQTGETEDEPEARLLSQLKLRDSAVKSGGEKTRRAIGAAFSSQAPLLFADEPTTNLDMEGVELLEKMMKGYRGAILMISHDRTLLDRVCNQIWELDKGNIRVFDGNYSDWAAQKERERGFQEFEYQQYQKEKKRLERTTDALQRKSQTMTKPPKRMGSSEWMLYKGVAAVQQGHVQSNKTAVMSRLEHLEKKERPDELPQVSMKLPDAGKIRAKNAAAIRHLTVSYGERIVLDNVSLEIEAGRRTFITGNNGAGKSTLIKALIDRAPETFITSEARVAYFSQDLDTLDPKKTVLENVSEDAAYPQHICRAVLSNLYMTKDDMFKPVSVLSGGEKVKTALAKVLVSGCNFMILDEPTNHMDVYTMEGLEHLLESYDGTLLAISHDRTFISHTGDVVCRLEHGDIQKSAEQ</sequence>
<accession>A0A412Z355</accession>
<evidence type="ECO:0000313" key="6">
    <source>
        <dbReference type="Proteomes" id="UP000284543"/>
    </source>
</evidence>
<keyword evidence="2" id="KW-0067">ATP-binding</keyword>
<dbReference type="PANTHER" id="PTHR42855:SF2">
    <property type="entry name" value="DRUG RESISTANCE ABC TRANSPORTER,ATP-BINDING PROTEIN"/>
    <property type="match status" value="1"/>
</dbReference>
<evidence type="ECO:0000256" key="1">
    <source>
        <dbReference type="ARBA" id="ARBA00022741"/>
    </source>
</evidence>
<keyword evidence="1" id="KW-0547">Nucleotide-binding</keyword>
<feature type="region of interest" description="Disordered" evidence="3">
    <location>
        <begin position="200"/>
        <end position="224"/>
    </location>
</feature>
<feature type="domain" description="ABC transporter" evidence="4">
    <location>
        <begin position="3"/>
        <end position="190"/>
    </location>
</feature>
<gene>
    <name evidence="5" type="primary">abc-f</name>
    <name evidence="5" type="ORF">DWW02_17145</name>
</gene>
<dbReference type="EMBL" id="QRZM01000007">
    <property type="protein sequence ID" value="RGV74390.1"/>
    <property type="molecule type" value="Genomic_DNA"/>
</dbReference>
<dbReference type="CDD" id="cd03221">
    <property type="entry name" value="ABCF_EF-3"/>
    <property type="match status" value="2"/>
</dbReference>
<evidence type="ECO:0000256" key="2">
    <source>
        <dbReference type="ARBA" id="ARBA00022840"/>
    </source>
</evidence>
<dbReference type="PANTHER" id="PTHR42855">
    <property type="entry name" value="ABC TRANSPORTER ATP-BINDING SUBUNIT"/>
    <property type="match status" value="1"/>
</dbReference>
<dbReference type="Pfam" id="PF00005">
    <property type="entry name" value="ABC_tran"/>
    <property type="match status" value="2"/>
</dbReference>
<evidence type="ECO:0000259" key="4">
    <source>
        <dbReference type="PROSITE" id="PS50893"/>
    </source>
</evidence>
<dbReference type="InterPro" id="IPR027417">
    <property type="entry name" value="P-loop_NTPase"/>
</dbReference>
<name>A0A412Z355_9FIRM</name>
<evidence type="ECO:0000256" key="3">
    <source>
        <dbReference type="SAM" id="MobiDB-lite"/>
    </source>
</evidence>
<dbReference type="SUPFAM" id="SSF52540">
    <property type="entry name" value="P-loop containing nucleoside triphosphate hydrolases"/>
    <property type="match status" value="2"/>
</dbReference>
<dbReference type="InterPro" id="IPR003439">
    <property type="entry name" value="ABC_transporter-like_ATP-bd"/>
</dbReference>
<dbReference type="InterPro" id="IPR003593">
    <property type="entry name" value="AAA+_ATPase"/>
</dbReference>
<dbReference type="Gene3D" id="3.40.50.300">
    <property type="entry name" value="P-loop containing nucleotide triphosphate hydrolases"/>
    <property type="match status" value="3"/>
</dbReference>
<feature type="compositionally biased region" description="Basic and acidic residues" evidence="3">
    <location>
        <begin position="200"/>
        <end position="211"/>
    </location>
</feature>
<protein>
    <submittedName>
        <fullName evidence="5">ABC-F type ribosomal protection protein</fullName>
    </submittedName>
</protein>
<proteinExistence type="predicted"/>
<feature type="domain" description="ABC transporter" evidence="4">
    <location>
        <begin position="279"/>
        <end position="477"/>
    </location>
</feature>
<reference evidence="5 6" key="1">
    <citation type="submission" date="2018-08" db="EMBL/GenBank/DDBJ databases">
        <title>A genome reference for cultivated species of the human gut microbiota.</title>
        <authorList>
            <person name="Zou Y."/>
            <person name="Xue W."/>
            <person name="Luo G."/>
        </authorList>
    </citation>
    <scope>NUCLEOTIDE SEQUENCE [LARGE SCALE GENOMIC DNA]</scope>
    <source>
        <strain evidence="5 6">AF14-18</strain>
    </source>
</reference>
<dbReference type="GO" id="GO:0005524">
    <property type="term" value="F:ATP binding"/>
    <property type="evidence" value="ECO:0007669"/>
    <property type="project" value="UniProtKB-KW"/>
</dbReference>
<dbReference type="AlphaFoldDB" id="A0A412Z355"/>
<dbReference type="RefSeq" id="WP_118019016.1">
    <property type="nucleotide sequence ID" value="NZ_CATYQV010000006.1"/>
</dbReference>
<evidence type="ECO:0000313" key="5">
    <source>
        <dbReference type="EMBL" id="RGV74390.1"/>
    </source>
</evidence>